<evidence type="ECO:0000313" key="2">
    <source>
        <dbReference type="Proteomes" id="UP000239340"/>
    </source>
</evidence>
<accession>A0A2L0H1N7</accession>
<reference evidence="1 2" key="1">
    <citation type="submission" date="2017-10" db="EMBL/GenBank/DDBJ databases">
        <title>Analysis of the genome sequences of Rhizobium populations associated to common bean (phaseolus vulgaris).</title>
        <authorList>
            <person name="Bustos P."/>
            <person name="Santamaria R.I."/>
            <person name="Miranda-Sanchez F."/>
            <person name="Perez-Carrascal O."/>
            <person name="Juarez S."/>
            <person name="Lozano L."/>
            <person name="Martinez-Flores I."/>
            <person name="Vinuesa P."/>
            <person name="Martinez-Romero E."/>
            <person name="Cevallos M.A."/>
            <person name="Romero D."/>
            <person name="Davila G."/>
            <person name="Gonzalez V."/>
        </authorList>
    </citation>
    <scope>NUCLEOTIDE SEQUENCE [LARGE SCALE GENOMIC DNA]</scope>
    <source>
        <strain evidence="1 2">NXT3</strain>
    </source>
</reference>
<dbReference type="EMBL" id="CP024307">
    <property type="protein sequence ID" value="AUX75358.1"/>
    <property type="molecule type" value="Genomic_DNA"/>
</dbReference>
<proteinExistence type="predicted"/>
<organism evidence="1 2">
    <name type="scientific">Rhizobium fredii</name>
    <name type="common">Sinorhizobium fredii</name>
    <dbReference type="NCBI Taxonomy" id="380"/>
    <lineage>
        <taxon>Bacteria</taxon>
        <taxon>Pseudomonadati</taxon>
        <taxon>Pseudomonadota</taxon>
        <taxon>Alphaproteobacteria</taxon>
        <taxon>Hyphomicrobiales</taxon>
        <taxon>Rhizobiaceae</taxon>
        <taxon>Sinorhizobium/Ensifer group</taxon>
        <taxon>Sinorhizobium</taxon>
    </lineage>
</organism>
<gene>
    <name evidence="1" type="ORF">NXT3_CH00758</name>
</gene>
<dbReference type="Proteomes" id="UP000239340">
    <property type="component" value="Chromosome"/>
</dbReference>
<evidence type="ECO:0000313" key="1">
    <source>
        <dbReference type="EMBL" id="AUX75358.1"/>
    </source>
</evidence>
<name>A0A2L0H1N7_RHIFR</name>
<dbReference type="AlphaFoldDB" id="A0A2L0H1N7"/>
<sequence length="64" mass="6905">MAPSLIGARVSSPQAIAPVTFATEGWTLRLYFENSNCPQVSFSQPRSDAMMTMKKIDVAAIEAA</sequence>
<protein>
    <submittedName>
        <fullName evidence="1">Uncharacterized protein</fullName>
    </submittedName>
</protein>